<proteinExistence type="predicted"/>
<gene>
    <name evidence="1" type="ORF">SAMN05443529_11678</name>
</gene>
<dbReference type="EMBL" id="FNCP01000016">
    <property type="protein sequence ID" value="SDH65936.1"/>
    <property type="molecule type" value="Genomic_DNA"/>
</dbReference>
<dbReference type="RefSeq" id="WP_176786177.1">
    <property type="nucleotide sequence ID" value="NZ_FNCP01000016.1"/>
</dbReference>
<accession>A0A1G8E7K2</accession>
<evidence type="ECO:0000313" key="1">
    <source>
        <dbReference type="EMBL" id="SDH65936.1"/>
    </source>
</evidence>
<evidence type="ECO:0000313" key="2">
    <source>
        <dbReference type="Proteomes" id="UP000198656"/>
    </source>
</evidence>
<dbReference type="Proteomes" id="UP000198656">
    <property type="component" value="Unassembled WGS sequence"/>
</dbReference>
<keyword evidence="2" id="KW-1185">Reference proteome</keyword>
<protein>
    <submittedName>
        <fullName evidence="1">Uncharacterized protein</fullName>
    </submittedName>
</protein>
<name>A0A1G8E7K2_9FIRM</name>
<reference evidence="2" key="1">
    <citation type="submission" date="2016-10" db="EMBL/GenBank/DDBJ databases">
        <authorList>
            <person name="Varghese N."/>
            <person name="Submissions S."/>
        </authorList>
    </citation>
    <scope>NUCLEOTIDE SEQUENCE [LARGE SCALE GENOMIC DNA]</scope>
    <source>
        <strain evidence="2">DSM 8344</strain>
    </source>
</reference>
<sequence>MTKALVVASLWIQFSVLLFKGHIYIAYGKVNEIIGHLQGIYVQFASA</sequence>
<dbReference type="AlphaFoldDB" id="A0A1G8E7K2"/>
<organism evidence="1 2">
    <name type="scientific">Desulfosporosinus hippei DSM 8344</name>
    <dbReference type="NCBI Taxonomy" id="1121419"/>
    <lineage>
        <taxon>Bacteria</taxon>
        <taxon>Bacillati</taxon>
        <taxon>Bacillota</taxon>
        <taxon>Clostridia</taxon>
        <taxon>Eubacteriales</taxon>
        <taxon>Desulfitobacteriaceae</taxon>
        <taxon>Desulfosporosinus</taxon>
    </lineage>
</organism>